<gene>
    <name evidence="6" type="ORF">CRM76_14065</name>
</gene>
<dbReference type="InterPro" id="IPR025532">
    <property type="entry name" value="G6P_1-epimerase"/>
</dbReference>
<dbReference type="OrthoDB" id="9790727at2"/>
<dbReference type="Gene3D" id="2.70.98.10">
    <property type="match status" value="1"/>
</dbReference>
<reference evidence="7" key="1">
    <citation type="submission" date="2017-09" db="EMBL/GenBank/DDBJ databases">
        <title>FDA dAtabase for Regulatory Grade micrObial Sequences (FDA-ARGOS): Supporting development and validation of Infectious Disease Dx tests.</title>
        <authorList>
            <person name="Goldberg B."/>
            <person name="Campos J."/>
            <person name="Tallon L."/>
            <person name="Sadzewicz L."/>
            <person name="Ott S."/>
            <person name="Zhao X."/>
            <person name="Nagaraj S."/>
            <person name="Vavikolanu K."/>
            <person name="Aluvathingal J."/>
            <person name="Nadendla S."/>
            <person name="Geyer C."/>
            <person name="Sichtig H."/>
        </authorList>
    </citation>
    <scope>NUCLEOTIDE SEQUENCE [LARGE SCALE GENOMIC DNA]</scope>
    <source>
        <strain evidence="7">FDAARGOS_370</strain>
    </source>
</reference>
<evidence type="ECO:0000256" key="5">
    <source>
        <dbReference type="PIRSR" id="PIRSR016020-1"/>
    </source>
</evidence>
<dbReference type="PANTHER" id="PTHR11122:SF13">
    <property type="entry name" value="GLUCOSE-6-PHOSPHATE 1-EPIMERASE"/>
    <property type="match status" value="1"/>
</dbReference>
<dbReference type="EMBL" id="PDDV01000013">
    <property type="protein sequence ID" value="PEH72976.1"/>
    <property type="molecule type" value="Genomic_DNA"/>
</dbReference>
<dbReference type="GO" id="GO:0005737">
    <property type="term" value="C:cytoplasm"/>
    <property type="evidence" value="ECO:0007669"/>
    <property type="project" value="TreeGrafter"/>
</dbReference>
<dbReference type="InterPro" id="IPR014718">
    <property type="entry name" value="GH-type_carb-bd"/>
</dbReference>
<dbReference type="InterPro" id="IPR008183">
    <property type="entry name" value="Aldose_1/G6P_1-epimerase"/>
</dbReference>
<comment type="caution">
    <text evidence="6">The sequence shown here is derived from an EMBL/GenBank/DDBJ whole genome shotgun (WGS) entry which is preliminary data.</text>
</comment>
<comment type="similarity">
    <text evidence="2 4">Belongs to the glucose-6-phosphate 1-epimerase family.</text>
</comment>
<dbReference type="GO" id="GO:0047938">
    <property type="term" value="F:glucose-6-phosphate 1-epimerase activity"/>
    <property type="evidence" value="ECO:0007669"/>
    <property type="project" value="UniProtKB-UniRule"/>
</dbReference>
<evidence type="ECO:0000256" key="4">
    <source>
        <dbReference type="PIRNR" id="PIRNR016020"/>
    </source>
</evidence>
<keyword evidence="3 4" id="KW-0413">Isomerase</keyword>
<dbReference type="AlphaFoldDB" id="A0A2A7U3I9"/>
<sequence>MSQSMSEKIFALPVEQQMTPYISLRQLDELPIVVINHPLVRAAVALQGAHLLLWQPSGEQPALWLSPISAFRHGEPIRGGVPICWPWFGPAQQEGYPSHGFARNLPWTFSAHDEDAQGVTLTFTLTASDASRKYWPHDFSLIARYRLGQHCAIELDAYGDYQCQAALHSYFNVADIQDVSVSGLGSTYLDKVNGGEAGVQQGALTFSARTDRVYTAPEAFSVIHDKGFQRSIEIHHHQHSDVVAWNPWSEIAAAMADMPNEGYHTMVCVETARVSQPMQASDGNPAHLAATLRLRPQR</sequence>
<evidence type="ECO:0000313" key="6">
    <source>
        <dbReference type="EMBL" id="PEH72976.1"/>
    </source>
</evidence>
<dbReference type="GO" id="GO:0030246">
    <property type="term" value="F:carbohydrate binding"/>
    <property type="evidence" value="ECO:0007669"/>
    <property type="project" value="UniProtKB-UniRule"/>
</dbReference>
<dbReference type="STRING" id="636.AAW15_09490"/>
<accession>A0A2A7U3I9</accession>
<dbReference type="SUPFAM" id="SSF74650">
    <property type="entry name" value="Galactose mutarotase-like"/>
    <property type="match status" value="1"/>
</dbReference>
<dbReference type="Proteomes" id="UP000219788">
    <property type="component" value="Unassembled WGS sequence"/>
</dbReference>
<evidence type="ECO:0000313" key="7">
    <source>
        <dbReference type="Proteomes" id="UP000219788"/>
    </source>
</evidence>
<feature type="active site" evidence="5">
    <location>
        <position position="270"/>
    </location>
</feature>
<dbReference type="InterPro" id="IPR011013">
    <property type="entry name" value="Gal_mutarotase_sf_dom"/>
</dbReference>
<feature type="active site" evidence="5">
    <location>
        <position position="168"/>
    </location>
</feature>
<protein>
    <recommendedName>
        <fullName evidence="4">Putative glucose-6-phosphate 1-epimerase</fullName>
        <ecNumber evidence="4">5.1.3.15</ecNumber>
    </recommendedName>
</protein>
<dbReference type="Pfam" id="PF01263">
    <property type="entry name" value="Aldose_epim"/>
    <property type="match status" value="1"/>
</dbReference>
<organism evidence="6 7">
    <name type="scientific">Edwardsiella tarda</name>
    <dbReference type="NCBI Taxonomy" id="636"/>
    <lineage>
        <taxon>Bacteria</taxon>
        <taxon>Pseudomonadati</taxon>
        <taxon>Pseudomonadota</taxon>
        <taxon>Gammaproteobacteria</taxon>
        <taxon>Enterobacterales</taxon>
        <taxon>Hafniaceae</taxon>
        <taxon>Edwardsiella</taxon>
    </lineage>
</organism>
<dbReference type="EC" id="5.1.3.15" evidence="4"/>
<evidence type="ECO:0000256" key="1">
    <source>
        <dbReference type="ARBA" id="ARBA00001096"/>
    </source>
</evidence>
<dbReference type="GO" id="GO:0005975">
    <property type="term" value="P:carbohydrate metabolic process"/>
    <property type="evidence" value="ECO:0007669"/>
    <property type="project" value="InterPro"/>
</dbReference>
<dbReference type="CDD" id="cd09020">
    <property type="entry name" value="D-hex-6-P-epi_like"/>
    <property type="match status" value="1"/>
</dbReference>
<comment type="catalytic activity">
    <reaction evidence="1">
        <text>alpha-D-glucose 6-phosphate = beta-D-glucose 6-phosphate</text>
        <dbReference type="Rhea" id="RHEA:16249"/>
        <dbReference type="ChEBI" id="CHEBI:58225"/>
        <dbReference type="ChEBI" id="CHEBI:58247"/>
        <dbReference type="EC" id="5.1.3.15"/>
    </reaction>
</comment>
<dbReference type="PIRSF" id="PIRSF016020">
    <property type="entry name" value="PHexose_mutarotase"/>
    <property type="match status" value="1"/>
</dbReference>
<dbReference type="PANTHER" id="PTHR11122">
    <property type="entry name" value="APOSPORY-ASSOCIATED PROTEIN C-RELATED"/>
    <property type="match status" value="1"/>
</dbReference>
<evidence type="ECO:0000256" key="2">
    <source>
        <dbReference type="ARBA" id="ARBA00005866"/>
    </source>
</evidence>
<name>A0A2A7U3I9_EDWTA</name>
<proteinExistence type="inferred from homology"/>
<evidence type="ECO:0000256" key="3">
    <source>
        <dbReference type="ARBA" id="ARBA00023235"/>
    </source>
</evidence>